<dbReference type="InterPro" id="IPR046977">
    <property type="entry name" value="RsmC/RlmG"/>
</dbReference>
<evidence type="ECO:0000256" key="3">
    <source>
        <dbReference type="ARBA" id="ARBA00022603"/>
    </source>
</evidence>
<evidence type="ECO:0000313" key="9">
    <source>
        <dbReference type="Proteomes" id="UP001139207"/>
    </source>
</evidence>
<dbReference type="PANTHER" id="PTHR47816">
    <property type="entry name" value="RIBOSOMAL RNA SMALL SUBUNIT METHYLTRANSFERASE C"/>
    <property type="match status" value="1"/>
</dbReference>
<evidence type="ECO:0000256" key="4">
    <source>
        <dbReference type="ARBA" id="ARBA00022679"/>
    </source>
</evidence>
<keyword evidence="9" id="KW-1185">Reference proteome</keyword>
<evidence type="ECO:0000259" key="6">
    <source>
        <dbReference type="Pfam" id="PF05175"/>
    </source>
</evidence>
<reference evidence="8" key="1">
    <citation type="submission" date="2022-04" db="EMBL/GenBank/DDBJ databases">
        <title>Corynebacterium kalidii LD5P10.</title>
        <authorList>
            <person name="Sun J.Q."/>
        </authorList>
    </citation>
    <scope>NUCLEOTIDE SEQUENCE</scope>
    <source>
        <strain evidence="8">LD5P10</strain>
    </source>
</reference>
<dbReference type="SUPFAM" id="SSF53335">
    <property type="entry name" value="S-adenosyl-L-methionine-dependent methyltransferases"/>
    <property type="match status" value="1"/>
</dbReference>
<feature type="domain" description="DUF7782" evidence="7">
    <location>
        <begin position="412"/>
        <end position="537"/>
    </location>
</feature>
<evidence type="ECO:0000259" key="7">
    <source>
        <dbReference type="Pfam" id="PF25004"/>
    </source>
</evidence>
<dbReference type="InterPro" id="IPR007848">
    <property type="entry name" value="Small_mtfrase_dom"/>
</dbReference>
<feature type="region of interest" description="Disordered" evidence="5">
    <location>
        <begin position="115"/>
        <end position="134"/>
    </location>
</feature>
<dbReference type="GO" id="GO:0008170">
    <property type="term" value="F:N-methyltransferase activity"/>
    <property type="evidence" value="ECO:0007669"/>
    <property type="project" value="UniProtKB-ARBA"/>
</dbReference>
<dbReference type="GO" id="GO:0008757">
    <property type="term" value="F:S-adenosylmethionine-dependent methyltransferase activity"/>
    <property type="evidence" value="ECO:0007669"/>
    <property type="project" value="InterPro"/>
</dbReference>
<dbReference type="Pfam" id="PF25004">
    <property type="entry name" value="DUF7782"/>
    <property type="match status" value="1"/>
</dbReference>
<keyword evidence="2" id="KW-0698">rRNA processing</keyword>
<feature type="domain" description="Methyltransferase small" evidence="6">
    <location>
        <begin position="179"/>
        <end position="299"/>
    </location>
</feature>
<keyword evidence="4" id="KW-0808">Transferase</keyword>
<dbReference type="RefSeq" id="WP_244805290.1">
    <property type="nucleotide sequence ID" value="NZ_JALIEA010000017.1"/>
</dbReference>
<protein>
    <submittedName>
        <fullName evidence="8">Class I SAM-dependent methyltransferase</fullName>
    </submittedName>
</protein>
<evidence type="ECO:0000313" key="8">
    <source>
        <dbReference type="EMBL" id="MCJ7859572.1"/>
    </source>
</evidence>
<keyword evidence="3 8" id="KW-0489">Methyltransferase</keyword>
<dbReference type="GO" id="GO:0006364">
    <property type="term" value="P:rRNA processing"/>
    <property type="evidence" value="ECO:0007669"/>
    <property type="project" value="UniProtKB-KW"/>
</dbReference>
<dbReference type="AlphaFoldDB" id="A0A9X2B0G4"/>
<feature type="region of interest" description="Disordered" evidence="5">
    <location>
        <begin position="139"/>
        <end position="172"/>
    </location>
</feature>
<name>A0A9X2B0G4_9CORY</name>
<keyword evidence="1" id="KW-0963">Cytoplasm</keyword>
<feature type="compositionally biased region" description="Acidic residues" evidence="5">
    <location>
        <begin position="115"/>
        <end position="124"/>
    </location>
</feature>
<dbReference type="PANTHER" id="PTHR47816:SF4">
    <property type="entry name" value="RIBOSOMAL RNA SMALL SUBUNIT METHYLTRANSFERASE C"/>
    <property type="match status" value="1"/>
</dbReference>
<evidence type="ECO:0000256" key="1">
    <source>
        <dbReference type="ARBA" id="ARBA00022490"/>
    </source>
</evidence>
<gene>
    <name evidence="8" type="ORF">MUN33_12750</name>
</gene>
<dbReference type="EMBL" id="JALIEA010000017">
    <property type="protein sequence ID" value="MCJ7859572.1"/>
    <property type="molecule type" value="Genomic_DNA"/>
</dbReference>
<dbReference type="PROSITE" id="PS00092">
    <property type="entry name" value="N6_MTASE"/>
    <property type="match status" value="1"/>
</dbReference>
<dbReference type="CDD" id="cd02440">
    <property type="entry name" value="AdoMet_MTases"/>
    <property type="match status" value="1"/>
</dbReference>
<accession>A0A9X2B0G4</accession>
<dbReference type="Pfam" id="PF05175">
    <property type="entry name" value="MTS"/>
    <property type="match status" value="1"/>
</dbReference>
<dbReference type="Proteomes" id="UP001139207">
    <property type="component" value="Unassembled WGS sequence"/>
</dbReference>
<sequence>MTTPTADPHSPSMGDLVRALAAMDYGTPLLLRSLGRAGYAEALAGNPGGAAWHLDQHSGPGDSAAGVTGVTAREILLTRAFFLRMPVLRAELGEVLGTGLVDDLVAAGALTAVAEESDGPEEPDAAGSVRSQVDVRPVAHPVHRPDGGEALVVSDPDSSLEDRSPGPDHVPGVGQAPLTLLNQVPSTRVGRLLDLGTGSGVLALTVDAEHTVATDIHDRALDFARASHRSVTDRTVDWRAGSWFDPVDGEEFDRIISNPPFVVGPAVDGQIYRDSGLGLDDATRTVVQGAAEHLSPGGTAHLLGAWATSLSESAASRVAGWIPAEGIRAWVVQRDEVSPSVYIRTWTTDASIDLRTGPGQARVRNWLDYLNDHDIATIGMGYVHLQRIDGPSEVTFEVLDAPDLGHFGDEVAEYFTRAEWLAGQDADDILDTRYQLRPGLAREYVEVSRAGQPEDSGLTEPGFRQQVIRLTRTDVPGFSHDIDDALSSVIAGLSPLGLNLRDVAGLYCAVNDRDDEEFTQALVPLVVDLVRHGMVLPVDILEDRR</sequence>
<evidence type="ECO:0000256" key="5">
    <source>
        <dbReference type="SAM" id="MobiDB-lite"/>
    </source>
</evidence>
<organism evidence="8 9">
    <name type="scientific">Corynebacterium kalidii</name>
    <dbReference type="NCBI Taxonomy" id="2931982"/>
    <lineage>
        <taxon>Bacteria</taxon>
        <taxon>Bacillati</taxon>
        <taxon>Actinomycetota</taxon>
        <taxon>Actinomycetes</taxon>
        <taxon>Mycobacteriales</taxon>
        <taxon>Corynebacteriaceae</taxon>
        <taxon>Corynebacterium</taxon>
    </lineage>
</organism>
<dbReference type="InterPro" id="IPR056684">
    <property type="entry name" value="DUF7782"/>
</dbReference>
<dbReference type="InterPro" id="IPR029063">
    <property type="entry name" value="SAM-dependent_MTases_sf"/>
</dbReference>
<dbReference type="InterPro" id="IPR002052">
    <property type="entry name" value="DNA_methylase_N6_adenine_CS"/>
</dbReference>
<comment type="caution">
    <text evidence="8">The sequence shown here is derived from an EMBL/GenBank/DDBJ whole genome shotgun (WGS) entry which is preliminary data.</text>
</comment>
<dbReference type="Gene3D" id="3.40.50.150">
    <property type="entry name" value="Vaccinia Virus protein VP39"/>
    <property type="match status" value="1"/>
</dbReference>
<proteinExistence type="predicted"/>
<evidence type="ECO:0000256" key="2">
    <source>
        <dbReference type="ARBA" id="ARBA00022552"/>
    </source>
</evidence>
<dbReference type="GO" id="GO:0003676">
    <property type="term" value="F:nucleic acid binding"/>
    <property type="evidence" value="ECO:0007669"/>
    <property type="project" value="InterPro"/>
</dbReference>
<dbReference type="GO" id="GO:0032259">
    <property type="term" value="P:methylation"/>
    <property type="evidence" value="ECO:0007669"/>
    <property type="project" value="UniProtKB-KW"/>
</dbReference>